<dbReference type="PIRSF" id="PIRSF006621">
    <property type="entry name" value="Dus"/>
    <property type="match status" value="1"/>
</dbReference>
<proteinExistence type="inferred from homology"/>
<feature type="binding site" evidence="8">
    <location>
        <begin position="12"/>
        <end position="14"/>
    </location>
    <ligand>
        <name>FMN</name>
        <dbReference type="ChEBI" id="CHEBI:58210"/>
    </ligand>
</feature>
<comment type="caution">
    <text evidence="10">The sequence shown here is derived from an EMBL/GenBank/DDBJ whole genome shotgun (WGS) entry which is preliminary data.</text>
</comment>
<evidence type="ECO:0000256" key="3">
    <source>
        <dbReference type="ARBA" id="ARBA00022643"/>
    </source>
</evidence>
<dbReference type="InterPro" id="IPR001269">
    <property type="entry name" value="DUS_fam"/>
</dbReference>
<reference evidence="10 11" key="1">
    <citation type="submission" date="2024-11" db="EMBL/GenBank/DDBJ databases">
        <title>Adaptive evolution of stress response genes in parasites aligns with host niche diversity.</title>
        <authorList>
            <person name="Hahn C."/>
            <person name="Resl P."/>
        </authorList>
    </citation>
    <scope>NUCLEOTIDE SEQUENCE [LARGE SCALE GENOMIC DNA]</scope>
    <source>
        <strain evidence="10">EGGRZ-B1_66</strain>
        <tissue evidence="10">Body</tissue>
    </source>
</reference>
<dbReference type="InterPro" id="IPR052582">
    <property type="entry name" value="tRNA-DUS-like"/>
</dbReference>
<feature type="binding site" evidence="8">
    <location>
        <position position="162"/>
    </location>
    <ligand>
        <name>FMN</name>
        <dbReference type="ChEBI" id="CHEBI:58210"/>
    </ligand>
</feature>
<feature type="domain" description="DUS-like FMN-binding" evidence="9">
    <location>
        <begin position="9"/>
        <end position="272"/>
    </location>
</feature>
<comment type="similarity">
    <text evidence="6">Belongs to the dus family.</text>
</comment>
<feature type="binding site" evidence="8">
    <location>
        <position position="190"/>
    </location>
    <ligand>
        <name>FMN</name>
        <dbReference type="ChEBI" id="CHEBI:58210"/>
    </ligand>
</feature>
<dbReference type="EC" id="1.3.1.-" evidence="6"/>
<evidence type="ECO:0000256" key="2">
    <source>
        <dbReference type="ARBA" id="ARBA00022630"/>
    </source>
</evidence>
<dbReference type="SUPFAM" id="SSF51395">
    <property type="entry name" value="FMN-linked oxidoreductases"/>
    <property type="match status" value="1"/>
</dbReference>
<feature type="binding site" evidence="8">
    <location>
        <begin position="261"/>
        <end position="262"/>
    </location>
    <ligand>
        <name>FMN</name>
        <dbReference type="ChEBI" id="CHEBI:58210"/>
    </ligand>
</feature>
<evidence type="ECO:0000259" key="9">
    <source>
        <dbReference type="Pfam" id="PF01207"/>
    </source>
</evidence>
<dbReference type="CDD" id="cd02801">
    <property type="entry name" value="DUS_like_FMN"/>
    <property type="match status" value="1"/>
</dbReference>
<protein>
    <recommendedName>
        <fullName evidence="6">tRNA-dihydrouridine synthase</fullName>
        <ecNumber evidence="6">1.3.1.-</ecNumber>
    </recommendedName>
</protein>
<feature type="binding site" evidence="8">
    <location>
        <position position="94"/>
    </location>
    <ligand>
        <name>FMN</name>
        <dbReference type="ChEBI" id="CHEBI:58210"/>
    </ligand>
</feature>
<name>A0ABD2PZF4_9PLAT</name>
<evidence type="ECO:0000256" key="7">
    <source>
        <dbReference type="PIRSR" id="PIRSR006621-1"/>
    </source>
</evidence>
<dbReference type="Proteomes" id="UP001626550">
    <property type="component" value="Unassembled WGS sequence"/>
</dbReference>
<evidence type="ECO:0000256" key="5">
    <source>
        <dbReference type="ARBA" id="ARBA00023002"/>
    </source>
</evidence>
<comment type="cofactor">
    <cofactor evidence="1 6 8">
        <name>FMN</name>
        <dbReference type="ChEBI" id="CHEBI:58210"/>
    </cofactor>
</comment>
<sequence>MEIFRDSVILAPMVRVSTHPMRLLALSYGADLVFTEEIIDYKLCNTQLINNGTVNQSLPLPFHTELLNTTDFVGTDNAIVFRTSHEERHKVFLQLGTANPEKALEAAKRVEKHVAGVDVNMGCPKDYSIKGGMGAALLHKPDLIKAILSTLVDNLHIPVSCKIRLLPSLEDTLKLARLIESCGVCALTVHGRRKTEKPSDTCRLEEIKRIAEALAIPVIAKYAFACVYLCPPSGGSKEHIRLHDDIAFFRQQTGASGVMLARAAMWNPAIFSPDPPQRTQLEVARQYLKLVLFCINYPMHSIHSSLSRVQ</sequence>
<keyword evidence="3 6" id="KW-0288">FMN</keyword>
<dbReference type="PANTHER" id="PTHR45936">
    <property type="entry name" value="TRNA-DIHYDROURIDINE(20) SYNTHASE [NAD(P)+]-LIKE"/>
    <property type="match status" value="1"/>
</dbReference>
<keyword evidence="8" id="KW-0547">Nucleotide-binding</keyword>
<dbReference type="Pfam" id="PF01207">
    <property type="entry name" value="Dus"/>
    <property type="match status" value="1"/>
</dbReference>
<evidence type="ECO:0000313" key="11">
    <source>
        <dbReference type="Proteomes" id="UP001626550"/>
    </source>
</evidence>
<dbReference type="GO" id="GO:0016491">
    <property type="term" value="F:oxidoreductase activity"/>
    <property type="evidence" value="ECO:0007669"/>
    <property type="project" value="UniProtKB-KW"/>
</dbReference>
<dbReference type="EMBL" id="JBJKFK010001679">
    <property type="protein sequence ID" value="KAL3312483.1"/>
    <property type="molecule type" value="Genomic_DNA"/>
</dbReference>
<dbReference type="InterPro" id="IPR035587">
    <property type="entry name" value="DUS-like_FMN-bd"/>
</dbReference>
<dbReference type="GO" id="GO:0002943">
    <property type="term" value="P:tRNA dihydrouridine synthesis"/>
    <property type="evidence" value="ECO:0007669"/>
    <property type="project" value="UniProtKB-ARBA"/>
</dbReference>
<dbReference type="PANTHER" id="PTHR45936:SF1">
    <property type="entry name" value="TRNA-DIHYDROURIDINE(20) SYNTHASE [NAD(P)+]-LIKE"/>
    <property type="match status" value="1"/>
</dbReference>
<dbReference type="PROSITE" id="PS01136">
    <property type="entry name" value="UPF0034"/>
    <property type="match status" value="1"/>
</dbReference>
<keyword evidence="11" id="KW-1185">Reference proteome</keyword>
<dbReference type="InterPro" id="IPR018517">
    <property type="entry name" value="tRNA_hU_synthase_CS"/>
</dbReference>
<dbReference type="Gene3D" id="3.20.20.70">
    <property type="entry name" value="Aldolase class I"/>
    <property type="match status" value="1"/>
</dbReference>
<accession>A0ABD2PZF4</accession>
<feature type="active site" description="Proton donor" evidence="7">
    <location>
        <position position="123"/>
    </location>
</feature>
<keyword evidence="4 6" id="KW-0819">tRNA processing</keyword>
<organism evidence="10 11">
    <name type="scientific">Cichlidogyrus casuarinus</name>
    <dbReference type="NCBI Taxonomy" id="1844966"/>
    <lineage>
        <taxon>Eukaryota</taxon>
        <taxon>Metazoa</taxon>
        <taxon>Spiralia</taxon>
        <taxon>Lophotrochozoa</taxon>
        <taxon>Platyhelminthes</taxon>
        <taxon>Monogenea</taxon>
        <taxon>Monopisthocotylea</taxon>
        <taxon>Dactylogyridea</taxon>
        <taxon>Ancyrocephalidae</taxon>
        <taxon>Cichlidogyrus</taxon>
    </lineage>
</organism>
<dbReference type="AlphaFoldDB" id="A0ABD2PZF4"/>
<evidence type="ECO:0000313" key="10">
    <source>
        <dbReference type="EMBL" id="KAL3312483.1"/>
    </source>
</evidence>
<evidence type="ECO:0000256" key="1">
    <source>
        <dbReference type="ARBA" id="ARBA00001917"/>
    </source>
</evidence>
<evidence type="ECO:0000256" key="8">
    <source>
        <dbReference type="PIRSR" id="PIRSR006621-2"/>
    </source>
</evidence>
<keyword evidence="5 6" id="KW-0560">Oxidoreductase</keyword>
<dbReference type="InterPro" id="IPR013785">
    <property type="entry name" value="Aldolase_TIM"/>
</dbReference>
<evidence type="ECO:0000256" key="4">
    <source>
        <dbReference type="ARBA" id="ARBA00022694"/>
    </source>
</evidence>
<evidence type="ECO:0000256" key="6">
    <source>
        <dbReference type="PIRNR" id="PIRNR006621"/>
    </source>
</evidence>
<comment type="function">
    <text evidence="6">Catalyzes the synthesis of dihydrouridine, a modified base found in the D-loop of most tRNAs.</text>
</comment>
<gene>
    <name evidence="10" type="primary">DUS2L</name>
    <name evidence="10" type="ORF">Ciccas_008920</name>
</gene>
<keyword evidence="2 6" id="KW-0285">Flavoprotein</keyword>